<keyword evidence="1" id="KW-0472">Membrane</keyword>
<accession>A0A845DB06</accession>
<keyword evidence="1" id="KW-1133">Transmembrane helix</keyword>
<evidence type="ECO:0000256" key="1">
    <source>
        <dbReference type="SAM" id="Phobius"/>
    </source>
</evidence>
<reference evidence="2 3" key="1">
    <citation type="submission" date="2019-09" db="EMBL/GenBank/DDBJ databases">
        <title>Characterisation of the sponge microbiome using genome-centric metagenomics.</title>
        <authorList>
            <person name="Engelberts J.P."/>
            <person name="Robbins S.J."/>
            <person name="De Goeij J.M."/>
            <person name="Aranda M."/>
            <person name="Bell S.C."/>
            <person name="Webster N.S."/>
        </authorList>
    </citation>
    <scope>NUCLEOTIDE SEQUENCE [LARGE SCALE GENOMIC DNA]</scope>
    <source>
        <strain evidence="2">SB0662_bin_43</strain>
    </source>
</reference>
<evidence type="ECO:0000313" key="3">
    <source>
        <dbReference type="Proteomes" id="UP000449092"/>
    </source>
</evidence>
<dbReference type="NCBIfam" id="TIGR02532">
    <property type="entry name" value="IV_pilin_GFxxxE"/>
    <property type="match status" value="1"/>
</dbReference>
<evidence type="ECO:0000313" key="2">
    <source>
        <dbReference type="EMBL" id="MYE38595.1"/>
    </source>
</evidence>
<name>A0A845DB06_9BACT</name>
<dbReference type="Pfam" id="PF07963">
    <property type="entry name" value="N_methyl"/>
    <property type="match status" value="1"/>
</dbReference>
<dbReference type="EMBL" id="VXOY01000032">
    <property type="protein sequence ID" value="MYE38595.1"/>
    <property type="molecule type" value="Genomic_DNA"/>
</dbReference>
<comment type="caution">
    <text evidence="2">The sequence shown here is derived from an EMBL/GenBank/DDBJ whole genome shotgun (WGS) entry which is preliminary data.</text>
</comment>
<feature type="transmembrane region" description="Helical" evidence="1">
    <location>
        <begin position="21"/>
        <end position="46"/>
    </location>
</feature>
<dbReference type="SUPFAM" id="SSF54523">
    <property type="entry name" value="Pili subunits"/>
    <property type="match status" value="1"/>
</dbReference>
<proteinExistence type="predicted"/>
<keyword evidence="1" id="KW-0812">Transmembrane</keyword>
<sequence length="194" mass="19766">MISSILIKTKRKEGINIMNNYGFTLIELLVVIAIIGTLSTIGFLALSGASDGADDAKRLAELQSIRSAATVELSKNRVYPIVTAGSEDCIRLDGQNTDTTAADHTSKTSATTTGASATPLGSMIGQLTGVDKDNYFYCSDGTGSKFLVATTLKGALPNGGAAAGTYGGSTAPKQITCIAGGTTGGLYCVGTLTP</sequence>
<dbReference type="AlphaFoldDB" id="A0A845DB06"/>
<gene>
    <name evidence="2" type="ORF">F4X82_03715</name>
</gene>
<organism evidence="2 3">
    <name type="scientific">Candidatus Spechtbacteria bacterium SB0662_bin_43</name>
    <dbReference type="NCBI Taxonomy" id="2604897"/>
    <lineage>
        <taxon>Bacteria</taxon>
        <taxon>Candidatus Spechtiibacteriota</taxon>
    </lineage>
</organism>
<protein>
    <submittedName>
        <fullName evidence="2">Type II secretion system protein</fullName>
    </submittedName>
</protein>
<dbReference type="InterPro" id="IPR045584">
    <property type="entry name" value="Pilin-like"/>
</dbReference>
<dbReference type="InterPro" id="IPR012902">
    <property type="entry name" value="N_methyl_site"/>
</dbReference>
<dbReference type="Gene3D" id="3.30.700.10">
    <property type="entry name" value="Glycoprotein, Type 4 Pilin"/>
    <property type="match status" value="1"/>
</dbReference>
<dbReference type="Proteomes" id="UP000449092">
    <property type="component" value="Unassembled WGS sequence"/>
</dbReference>